<evidence type="ECO:0000256" key="6">
    <source>
        <dbReference type="ARBA" id="ARBA00023288"/>
    </source>
</evidence>
<dbReference type="Proteomes" id="UP000065807">
    <property type="component" value="Chromosome"/>
</dbReference>
<sequence>MKRVPVLAGTFLLLAALVASVAAGPVAAQTFRVGMVTDVGGIDDKSFNATSWEGVARAIRELGVDGRFLESQQQTDYARSIQEFLSQKYDLIVTVGFLLGDATKQFAQQNPNSKFAIVDFAYEQPIPNVRELTFATDQAAFLAGYAAAGVTKTGVVGTFGGIPIPTVTIFMRGFEAGVKHYNQVHGMNVEVLGWNSKSGQGLFAGNFESTDDGRRLAEALFDEGADIVMPVAGPVGLGAAAAAKDRGLMLVGVDTDWYVSAPEFKETLLTSVMKKMDVAVYDTIKAAMDGTFEGGAYVGTLANDGVDIAPFHDYEDRVPASLKTELEQIRQQLIDGTLKVDDVLR</sequence>
<comment type="similarity">
    <text evidence="2">Belongs to the BMP lipoprotein family.</text>
</comment>
<dbReference type="InterPro" id="IPR028082">
    <property type="entry name" value="Peripla_BP_I"/>
</dbReference>
<evidence type="ECO:0000313" key="9">
    <source>
        <dbReference type="EMBL" id="BAS27166.1"/>
    </source>
</evidence>
<proteinExistence type="inferred from homology"/>
<evidence type="ECO:0000259" key="8">
    <source>
        <dbReference type="Pfam" id="PF02608"/>
    </source>
</evidence>
<dbReference type="KEGG" id="lpil:LIP_1313"/>
<evidence type="ECO:0000256" key="1">
    <source>
        <dbReference type="ARBA" id="ARBA00004193"/>
    </source>
</evidence>
<feature type="signal peptide" evidence="7">
    <location>
        <begin position="1"/>
        <end position="28"/>
    </location>
</feature>
<accession>A0A0K2SJ77</accession>
<dbReference type="InterPro" id="IPR003760">
    <property type="entry name" value="PnrA-like"/>
</dbReference>
<dbReference type="STRING" id="1555112.LIP_1313"/>
<evidence type="ECO:0000256" key="5">
    <source>
        <dbReference type="ARBA" id="ARBA00023136"/>
    </source>
</evidence>
<protein>
    <submittedName>
        <fullName evidence="9">Membrane protein</fullName>
    </submittedName>
</protein>
<dbReference type="PANTHER" id="PTHR34296:SF2">
    <property type="entry name" value="ABC TRANSPORTER GUANOSINE-BINDING PROTEIN NUPN"/>
    <property type="match status" value="1"/>
</dbReference>
<dbReference type="GO" id="GO:0005886">
    <property type="term" value="C:plasma membrane"/>
    <property type="evidence" value="ECO:0007669"/>
    <property type="project" value="UniProtKB-SubCell"/>
</dbReference>
<dbReference type="Pfam" id="PF02608">
    <property type="entry name" value="Bmp"/>
    <property type="match status" value="1"/>
</dbReference>
<feature type="chain" id="PRO_5005486999" evidence="7">
    <location>
        <begin position="29"/>
        <end position="345"/>
    </location>
</feature>
<evidence type="ECO:0000313" key="10">
    <source>
        <dbReference type="Proteomes" id="UP000065807"/>
    </source>
</evidence>
<reference evidence="10" key="2">
    <citation type="journal article" date="2016" name="Int. J. Syst. Evol. Microbiol.">
        <title>Complete genome sequence and cell structure of Limnochorda pilosa, a Gram-negative spore-former within the phylum Firmicutes.</title>
        <authorList>
            <person name="Watanabe M."/>
            <person name="Kojima H."/>
            <person name="Fukui M."/>
        </authorList>
    </citation>
    <scope>NUCLEOTIDE SEQUENCE [LARGE SCALE GENOMIC DNA]</scope>
    <source>
        <strain evidence="10">HC45</strain>
    </source>
</reference>
<keyword evidence="6" id="KW-0449">Lipoprotein</keyword>
<evidence type="ECO:0000256" key="4">
    <source>
        <dbReference type="ARBA" id="ARBA00022729"/>
    </source>
</evidence>
<evidence type="ECO:0000256" key="7">
    <source>
        <dbReference type="SAM" id="SignalP"/>
    </source>
</evidence>
<keyword evidence="4 7" id="KW-0732">Signal</keyword>
<dbReference type="SUPFAM" id="SSF53822">
    <property type="entry name" value="Periplasmic binding protein-like I"/>
    <property type="match status" value="1"/>
</dbReference>
<dbReference type="Gene3D" id="3.40.50.2300">
    <property type="match status" value="2"/>
</dbReference>
<evidence type="ECO:0000256" key="2">
    <source>
        <dbReference type="ARBA" id="ARBA00008610"/>
    </source>
</evidence>
<evidence type="ECO:0000256" key="3">
    <source>
        <dbReference type="ARBA" id="ARBA00022475"/>
    </source>
</evidence>
<dbReference type="InterPro" id="IPR050957">
    <property type="entry name" value="BMP_lipoprotein"/>
</dbReference>
<name>A0A0K2SJ77_LIMPI</name>
<dbReference type="AlphaFoldDB" id="A0A0K2SJ77"/>
<reference evidence="10" key="1">
    <citation type="submission" date="2015-07" db="EMBL/GenBank/DDBJ databases">
        <title>Complete genome sequence and phylogenetic analysis of Limnochorda pilosa.</title>
        <authorList>
            <person name="Watanabe M."/>
            <person name="Kojima H."/>
            <person name="Fukui M."/>
        </authorList>
    </citation>
    <scope>NUCLEOTIDE SEQUENCE [LARGE SCALE GENOMIC DNA]</scope>
    <source>
        <strain evidence="10">HC45</strain>
    </source>
</reference>
<keyword evidence="3" id="KW-1003">Cell membrane</keyword>
<dbReference type="RefSeq" id="WP_068135661.1">
    <property type="nucleotide sequence ID" value="NZ_AP014924.1"/>
</dbReference>
<dbReference type="PANTHER" id="PTHR34296">
    <property type="entry name" value="TRANSCRIPTIONAL ACTIVATOR PROTEIN MED"/>
    <property type="match status" value="1"/>
</dbReference>
<dbReference type="EMBL" id="AP014924">
    <property type="protein sequence ID" value="BAS27166.1"/>
    <property type="molecule type" value="Genomic_DNA"/>
</dbReference>
<gene>
    <name evidence="9" type="ORF">LIP_1313</name>
</gene>
<keyword evidence="5" id="KW-0472">Membrane</keyword>
<dbReference type="CDD" id="cd06354">
    <property type="entry name" value="PBP1_PrnA-like"/>
    <property type="match status" value="1"/>
</dbReference>
<dbReference type="PATRIC" id="fig|1555112.3.peg.1355"/>
<organism evidence="9 10">
    <name type="scientific">Limnochorda pilosa</name>
    <dbReference type="NCBI Taxonomy" id="1555112"/>
    <lineage>
        <taxon>Bacteria</taxon>
        <taxon>Bacillati</taxon>
        <taxon>Bacillota</taxon>
        <taxon>Limnochordia</taxon>
        <taxon>Limnochordales</taxon>
        <taxon>Limnochordaceae</taxon>
        <taxon>Limnochorda</taxon>
    </lineage>
</organism>
<keyword evidence="10" id="KW-1185">Reference proteome</keyword>
<feature type="domain" description="ABC transporter substrate-binding protein PnrA-like" evidence="8">
    <location>
        <begin position="33"/>
        <end position="313"/>
    </location>
</feature>
<comment type="subcellular location">
    <subcellularLocation>
        <location evidence="1">Cell membrane</location>
        <topology evidence="1">Lipid-anchor</topology>
    </subcellularLocation>
</comment>